<comment type="caution">
    <text evidence="2">The sequence shown here is derived from an EMBL/GenBank/DDBJ whole genome shotgun (WGS) entry which is preliminary data.</text>
</comment>
<dbReference type="OrthoDB" id="10565132at2759"/>
<dbReference type="EMBL" id="JAAPAO010000064">
    <property type="protein sequence ID" value="KAF4674393.1"/>
    <property type="molecule type" value="Genomic_DNA"/>
</dbReference>
<protein>
    <submittedName>
        <fullName evidence="2">Uncharacterized protein</fullName>
    </submittedName>
</protein>
<sequence>MGANTSQPEEEDKKSTYPNQVLYTDAFLQSAGKDAQQDDQATDEAPADSNENYDDDYDINSMHVSTAVIDFEGGEDAEHAKNTPDKAAETRAYVNEAEKLRQMAETMTKSMHEKTADLKEKYPPAHRRSDVCDYARQAVYRCYEDHENKLDCKDLVESYRQCSEKAAATESRRNH</sequence>
<evidence type="ECO:0000313" key="2">
    <source>
        <dbReference type="EMBL" id="KAF4674393.1"/>
    </source>
</evidence>
<feature type="compositionally biased region" description="Basic and acidic residues" evidence="1">
    <location>
        <begin position="110"/>
        <end position="128"/>
    </location>
</feature>
<dbReference type="AlphaFoldDB" id="A0A7J6MS44"/>
<evidence type="ECO:0000313" key="3">
    <source>
        <dbReference type="Proteomes" id="UP000591131"/>
    </source>
</evidence>
<feature type="region of interest" description="Disordered" evidence="1">
    <location>
        <begin position="1"/>
        <end position="59"/>
    </location>
</feature>
<proteinExistence type="predicted"/>
<organism evidence="2 3">
    <name type="scientific">Perkinsus chesapeaki</name>
    <name type="common">Clam parasite</name>
    <name type="synonym">Perkinsus andrewsi</name>
    <dbReference type="NCBI Taxonomy" id="330153"/>
    <lineage>
        <taxon>Eukaryota</taxon>
        <taxon>Sar</taxon>
        <taxon>Alveolata</taxon>
        <taxon>Perkinsozoa</taxon>
        <taxon>Perkinsea</taxon>
        <taxon>Perkinsida</taxon>
        <taxon>Perkinsidae</taxon>
        <taxon>Perkinsus</taxon>
    </lineage>
</organism>
<accession>A0A7J6MS44</accession>
<gene>
    <name evidence="2" type="ORF">FOL47_009302</name>
</gene>
<keyword evidence="3" id="KW-1185">Reference proteome</keyword>
<feature type="region of interest" description="Disordered" evidence="1">
    <location>
        <begin position="107"/>
        <end position="128"/>
    </location>
</feature>
<evidence type="ECO:0000256" key="1">
    <source>
        <dbReference type="SAM" id="MobiDB-lite"/>
    </source>
</evidence>
<dbReference type="Proteomes" id="UP000591131">
    <property type="component" value="Unassembled WGS sequence"/>
</dbReference>
<name>A0A7J6MS44_PERCH</name>
<feature type="compositionally biased region" description="Acidic residues" evidence="1">
    <location>
        <begin position="40"/>
        <end position="58"/>
    </location>
</feature>
<reference evidence="2 3" key="1">
    <citation type="submission" date="2020-04" db="EMBL/GenBank/DDBJ databases">
        <title>Perkinsus chesapeaki whole genome sequence.</title>
        <authorList>
            <person name="Bogema D.R."/>
        </authorList>
    </citation>
    <scope>NUCLEOTIDE SEQUENCE [LARGE SCALE GENOMIC DNA]</scope>
    <source>
        <strain evidence="2">ATCC PRA-425</strain>
    </source>
</reference>